<evidence type="ECO:0000313" key="6">
    <source>
        <dbReference type="Proteomes" id="UP000215902"/>
    </source>
</evidence>
<dbReference type="PROSITE" id="PS50853">
    <property type="entry name" value="FN3"/>
    <property type="match status" value="2"/>
</dbReference>
<dbReference type="SUPFAM" id="SSF49265">
    <property type="entry name" value="Fibronectin type III"/>
    <property type="match status" value="5"/>
</dbReference>
<feature type="region of interest" description="Disordered" evidence="1">
    <location>
        <begin position="946"/>
        <end position="970"/>
    </location>
</feature>
<evidence type="ECO:0000259" key="4">
    <source>
        <dbReference type="PROSITE" id="PS50853"/>
    </source>
</evidence>
<keyword evidence="3" id="KW-0732">Signal</keyword>
<evidence type="ECO:0000256" key="1">
    <source>
        <dbReference type="SAM" id="MobiDB-lite"/>
    </source>
</evidence>
<protein>
    <recommendedName>
        <fullName evidence="4">Fibronectin type-III domain-containing protein</fullName>
    </recommendedName>
</protein>
<reference evidence="5 6" key="1">
    <citation type="submission" date="2017-06" db="EMBL/GenBank/DDBJ databases">
        <title>A platform for efficient transgenesis in Macrostomum lignano, a flatworm model organism for stem cell research.</title>
        <authorList>
            <person name="Berezikov E."/>
        </authorList>
    </citation>
    <scope>NUCLEOTIDE SEQUENCE [LARGE SCALE GENOMIC DNA]</scope>
    <source>
        <strain evidence="5">DV1</strain>
        <tissue evidence="5">Whole organism</tissue>
    </source>
</reference>
<feature type="chain" id="PRO_5012854217" description="Fibronectin type-III domain-containing protein" evidence="3">
    <location>
        <begin position="23"/>
        <end position="1310"/>
    </location>
</feature>
<feature type="domain" description="Fibronectin type-III" evidence="4">
    <location>
        <begin position="859"/>
        <end position="959"/>
    </location>
</feature>
<keyword evidence="2" id="KW-0472">Membrane</keyword>
<dbReference type="InterPro" id="IPR036116">
    <property type="entry name" value="FN3_sf"/>
</dbReference>
<dbReference type="PANTHER" id="PTHR46957:SF3">
    <property type="entry name" value="CYTOKINE RECEPTOR"/>
    <property type="match status" value="1"/>
</dbReference>
<keyword evidence="6" id="KW-1185">Reference proteome</keyword>
<dbReference type="InterPro" id="IPR003961">
    <property type="entry name" value="FN3_dom"/>
</dbReference>
<dbReference type="InterPro" id="IPR050713">
    <property type="entry name" value="RTP_Phos/Ushers"/>
</dbReference>
<feature type="non-terminal residue" evidence="5">
    <location>
        <position position="1310"/>
    </location>
</feature>
<evidence type="ECO:0000256" key="3">
    <source>
        <dbReference type="SAM" id="SignalP"/>
    </source>
</evidence>
<dbReference type="GO" id="GO:0016020">
    <property type="term" value="C:membrane"/>
    <property type="evidence" value="ECO:0007669"/>
    <property type="project" value="UniProtKB-SubCell"/>
</dbReference>
<feature type="transmembrane region" description="Helical" evidence="2">
    <location>
        <begin position="1254"/>
        <end position="1278"/>
    </location>
</feature>
<feature type="signal peptide" evidence="3">
    <location>
        <begin position="1"/>
        <end position="22"/>
    </location>
</feature>
<feature type="region of interest" description="Disordered" evidence="1">
    <location>
        <begin position="1283"/>
        <end position="1310"/>
    </location>
</feature>
<dbReference type="OrthoDB" id="5982258at2759"/>
<feature type="domain" description="Fibronectin type-III" evidence="4">
    <location>
        <begin position="36"/>
        <end position="124"/>
    </location>
</feature>
<dbReference type="Pfam" id="PF00041">
    <property type="entry name" value="fn3"/>
    <property type="match status" value="2"/>
</dbReference>
<keyword evidence="2" id="KW-0812">Transmembrane</keyword>
<organism evidence="5 6">
    <name type="scientific">Macrostomum lignano</name>
    <dbReference type="NCBI Taxonomy" id="282301"/>
    <lineage>
        <taxon>Eukaryota</taxon>
        <taxon>Metazoa</taxon>
        <taxon>Spiralia</taxon>
        <taxon>Lophotrochozoa</taxon>
        <taxon>Platyhelminthes</taxon>
        <taxon>Rhabditophora</taxon>
        <taxon>Macrostomorpha</taxon>
        <taxon>Macrostomida</taxon>
        <taxon>Macrostomidae</taxon>
        <taxon>Macrostomum</taxon>
    </lineage>
</organism>
<dbReference type="Proteomes" id="UP000215902">
    <property type="component" value="Unassembled WGS sequence"/>
</dbReference>
<comment type="caution">
    <text evidence="5">The sequence shown here is derived from an EMBL/GenBank/DDBJ whole genome shotgun (WGS) entry which is preliminary data.</text>
</comment>
<dbReference type="EMBL" id="NIVC01001416">
    <property type="protein sequence ID" value="PAA68156.1"/>
    <property type="molecule type" value="Genomic_DNA"/>
</dbReference>
<evidence type="ECO:0000313" key="5">
    <source>
        <dbReference type="EMBL" id="PAA68156.1"/>
    </source>
</evidence>
<dbReference type="CDD" id="cd00063">
    <property type="entry name" value="FN3"/>
    <property type="match status" value="6"/>
</dbReference>
<gene>
    <name evidence="5" type="ORF">BOX15_Mlig015983g1</name>
</gene>
<keyword evidence="2" id="KW-1133">Transmembrane helix</keyword>
<evidence type="ECO:0000256" key="2">
    <source>
        <dbReference type="SAM" id="Phobius"/>
    </source>
</evidence>
<accession>A0A267F366</accession>
<feature type="compositionally biased region" description="Basic and acidic residues" evidence="1">
    <location>
        <begin position="948"/>
        <end position="958"/>
    </location>
</feature>
<dbReference type="Gene3D" id="2.60.40.10">
    <property type="entry name" value="Immunoglobulins"/>
    <property type="match status" value="7"/>
</dbReference>
<feature type="non-terminal residue" evidence="5">
    <location>
        <position position="1"/>
    </location>
</feature>
<dbReference type="InterPro" id="IPR013783">
    <property type="entry name" value="Ig-like_fold"/>
</dbReference>
<dbReference type="PANTHER" id="PTHR46957">
    <property type="entry name" value="CYTOKINE RECEPTOR"/>
    <property type="match status" value="1"/>
</dbReference>
<name>A0A267F366_9PLAT</name>
<proteinExistence type="predicted"/>
<sequence>CCCWLLLVAAAAALLLCDEAAAQGTSCGKLVPGQVDPVTVAAVRSATNSSITVDWQSPDSGITGYFYIVNCPSCPSRQHNTTDETFTFRGLTAATEYNFSIQAGLQNCRLSPAFHLSGRTELSDIPGPVHISDVTETSFRARWAASPDVGVEYKVSCAGTVPDTTAVCTGQPSGASVTFTVRPVKTGFPPGAYAYGTALTKLFGIDASSAQYSSNETAISVTWQPSSTSGVSYQLTCKRVGSGEVWTASSSSASATCGSLQSGQEYELRVAVQKAGGFDDVITRLSNQLTKLSGIDASSAQYSSNETAISVTWQPSGTSDVSYQLTCKRVGSGEVWNASSPTPSGTCGSLQSGQAYELRVAVQKAGFDDVITSLSNQLTTLFPIDASSVSFTITETSIHLTWAASITEGVLYRVTYRRVSTGDSSSLPPSQYLNAGFSNLQSGEAYNLSVAVTKQGGFDEVVTWLPIQLTKLFGIDASSAQYSSNETAISVTWQPSRTSGVSYQLTCKRVGSGEVSTASSPTPSATCGSLQSGQEYELRVVVQKTGGFDDVITALSNQLTKLYSVNPNSVSYSANESAISVTWDASATGAGVHHQLRCVSGSDGSVVIRNVTSPEQRLSATCDSLQSGSKFSLQIVVLKVGGFKPALAEVGQLLTWPLLIADPASRPSAAAAVSHPSESLPAEAVLLLNWTSSAAAGADLLRFRVSSASKPDLLREAAFNSMRLLLSLAETELLSLKLTVAVAAVANKSGLRQEGSEIVIAEQLQMPPGRPSVSLLPDRRAVEVSLTASSGSELLTAAAHADSGSFAAATNSCRPDSGRCTVALQPLRPFTNYSVEAVAELSGLASLPQRSEVRTLEDAPSQPQSVRLDDASSQLLCDWRAPSEPNGVIRNYSVAWGSLSFPDGAEIRVGAKEAAADTTRLPLEPPPLPGHVGFCRVGACTGGGCSRGSDRAERRLPDGEAPAVSGGLQPLAVPGGPVRLSWKPLSPELGRGVVFEFELRLDGPGGCAAARRLNCSDCGRHRLQLQSEEARQRLEALTADCSAPVLVRTFKFGDASLSAEVAVSSEGASPNSLLPLTEYSASLWPVNLAGPGAVASASFRSPETRSVAVGGLRATPSEAEALVEFEEPRLPNGLLQAFAVQVLNSSSGCSQMLVLNSSSAPGCQLLNCSTDELLKELAAECGSAVVNPLVAMQTGGPSNGSTRHTVRLEHLQPGSEYSVKVIPVSQTLRGTPAQVKFATTGGGGGGGGGGSMTIVVAVAVSVLVAMAIAAGLLGLVWYRRRSSQPDSQEPTTSMREISNGIANPRTEQSC</sequence>
<feature type="compositionally biased region" description="Polar residues" evidence="1">
    <location>
        <begin position="1284"/>
        <end position="1296"/>
    </location>
</feature>
<dbReference type="SMART" id="SM00060">
    <property type="entry name" value="FN3"/>
    <property type="match status" value="11"/>
</dbReference>